<sequence length="334" mass="38265">MNCSILLHISSYENCCRTCLTILTDDSLKHSIFEENTYNKIMNFVTIDIVTEETCFPKFICNICIDKLKNVWDFKCQIEEAQNVLKQQCLQYSDNFDIKPEQYSIDVKETPMESSVKAEVQQRRNLKQILLSYQELKVKKEGLKKSVLCQSCNKRFPTKCGIKNGQKSVLCPNCSKEYLTKGILKLHLHTYGIKKNSNAFTTAACLANHMLTHTGEKKFFCSICGRGTRTLSDLKAHIRTHTGERPYECKFPDCDKKYKTWSALHTHKKTHTGEKNHQCTMCPKSFHSATCLKVHARTHTGEKPYVCSTCAAKFSQSGSLRHHMKIHSRNPSST</sequence>
<dbReference type="InterPro" id="IPR013087">
    <property type="entry name" value="Znf_C2H2_type"/>
</dbReference>
<feature type="domain" description="C2H2-type" evidence="9">
    <location>
        <begin position="277"/>
        <end position="304"/>
    </location>
</feature>
<evidence type="ECO:0000256" key="6">
    <source>
        <dbReference type="ARBA" id="ARBA00037948"/>
    </source>
</evidence>
<dbReference type="FunFam" id="3.30.160.60:FF:002343">
    <property type="entry name" value="Zinc finger protein 33A"/>
    <property type="match status" value="1"/>
</dbReference>
<keyword evidence="3 7" id="KW-0863">Zinc-finger</keyword>
<dbReference type="SMART" id="SM00355">
    <property type="entry name" value="ZnF_C2H2"/>
    <property type="match status" value="4"/>
</dbReference>
<keyword evidence="5" id="KW-0539">Nucleus</keyword>
<dbReference type="InterPro" id="IPR036236">
    <property type="entry name" value="Znf_C2H2_sf"/>
</dbReference>
<dbReference type="EMBL" id="JAPWTK010000170">
    <property type="protein sequence ID" value="KAJ8947047.1"/>
    <property type="molecule type" value="Genomic_DNA"/>
</dbReference>
<dbReference type="GO" id="GO:0008270">
    <property type="term" value="F:zinc ion binding"/>
    <property type="evidence" value="ECO:0007669"/>
    <property type="project" value="UniProtKB-UniRule"/>
</dbReference>
<evidence type="ECO:0000313" key="11">
    <source>
        <dbReference type="EMBL" id="KAJ8947047.1"/>
    </source>
</evidence>
<reference evidence="11" key="1">
    <citation type="journal article" date="2023" name="Insect Mol. Biol.">
        <title>Genome sequencing provides insights into the evolution of gene families encoding plant cell wall-degrading enzymes in longhorned beetles.</title>
        <authorList>
            <person name="Shin N.R."/>
            <person name="Okamura Y."/>
            <person name="Kirsch R."/>
            <person name="Pauchet Y."/>
        </authorList>
    </citation>
    <scope>NUCLEOTIDE SEQUENCE</scope>
    <source>
        <strain evidence="11">AMC_N1</strain>
    </source>
</reference>
<evidence type="ECO:0000259" key="9">
    <source>
        <dbReference type="PROSITE" id="PS50157"/>
    </source>
</evidence>
<dbReference type="Gene3D" id="3.30.160.60">
    <property type="entry name" value="Classic Zinc Finger"/>
    <property type="match status" value="4"/>
</dbReference>
<dbReference type="SUPFAM" id="SSF57667">
    <property type="entry name" value="beta-beta-alpha zinc fingers"/>
    <property type="match status" value="3"/>
</dbReference>
<keyword evidence="1 8" id="KW-0479">Metal-binding</keyword>
<protein>
    <submittedName>
        <fullName evidence="11">Uncharacterized protein</fullName>
    </submittedName>
</protein>
<feature type="binding site" evidence="8">
    <location>
        <position position="19"/>
    </location>
    <ligand>
        <name>Zn(2+)</name>
        <dbReference type="ChEBI" id="CHEBI:29105"/>
    </ligand>
</feature>
<accession>A0AAV8Y866</accession>
<keyword evidence="4 8" id="KW-0862">Zinc</keyword>
<evidence type="ECO:0000256" key="1">
    <source>
        <dbReference type="ARBA" id="ARBA00022723"/>
    </source>
</evidence>
<dbReference type="FunFam" id="3.30.160.60:FF:000671">
    <property type="entry name" value="Zinc finger protein 26"/>
    <property type="match status" value="1"/>
</dbReference>
<dbReference type="SMART" id="SM00868">
    <property type="entry name" value="zf-AD"/>
    <property type="match status" value="1"/>
</dbReference>
<dbReference type="PROSITE" id="PS50157">
    <property type="entry name" value="ZINC_FINGER_C2H2_2"/>
    <property type="match status" value="4"/>
</dbReference>
<evidence type="ECO:0000256" key="3">
    <source>
        <dbReference type="ARBA" id="ARBA00022771"/>
    </source>
</evidence>
<organism evidence="11 12">
    <name type="scientific">Aromia moschata</name>
    <dbReference type="NCBI Taxonomy" id="1265417"/>
    <lineage>
        <taxon>Eukaryota</taxon>
        <taxon>Metazoa</taxon>
        <taxon>Ecdysozoa</taxon>
        <taxon>Arthropoda</taxon>
        <taxon>Hexapoda</taxon>
        <taxon>Insecta</taxon>
        <taxon>Pterygota</taxon>
        <taxon>Neoptera</taxon>
        <taxon>Endopterygota</taxon>
        <taxon>Coleoptera</taxon>
        <taxon>Polyphaga</taxon>
        <taxon>Cucujiformia</taxon>
        <taxon>Chrysomeloidea</taxon>
        <taxon>Cerambycidae</taxon>
        <taxon>Cerambycinae</taxon>
        <taxon>Callichromatini</taxon>
        <taxon>Aromia</taxon>
    </lineage>
</organism>
<dbReference type="GO" id="GO:0000978">
    <property type="term" value="F:RNA polymerase II cis-regulatory region sequence-specific DNA binding"/>
    <property type="evidence" value="ECO:0007669"/>
    <property type="project" value="TreeGrafter"/>
</dbReference>
<dbReference type="GO" id="GO:0005634">
    <property type="term" value="C:nucleus"/>
    <property type="evidence" value="ECO:0007669"/>
    <property type="project" value="InterPro"/>
</dbReference>
<dbReference type="AlphaFoldDB" id="A0AAV8Y866"/>
<evidence type="ECO:0000313" key="12">
    <source>
        <dbReference type="Proteomes" id="UP001162162"/>
    </source>
</evidence>
<comment type="caution">
    <text evidence="11">The sequence shown here is derived from an EMBL/GenBank/DDBJ whole genome shotgun (WGS) entry which is preliminary data.</text>
</comment>
<gene>
    <name evidence="11" type="ORF">NQ318_019940</name>
</gene>
<evidence type="ECO:0000259" key="10">
    <source>
        <dbReference type="PROSITE" id="PS51915"/>
    </source>
</evidence>
<feature type="domain" description="C2H2-type" evidence="9">
    <location>
        <begin position="305"/>
        <end position="332"/>
    </location>
</feature>
<keyword evidence="12" id="KW-1185">Reference proteome</keyword>
<comment type="similarity">
    <text evidence="6">Belongs to the snail C2H2-type zinc-finger protein family.</text>
</comment>
<dbReference type="FunFam" id="3.30.160.60:FF:000624">
    <property type="entry name" value="zinc finger protein 697"/>
    <property type="match status" value="1"/>
</dbReference>
<dbReference type="GO" id="GO:0000981">
    <property type="term" value="F:DNA-binding transcription factor activity, RNA polymerase II-specific"/>
    <property type="evidence" value="ECO:0007669"/>
    <property type="project" value="TreeGrafter"/>
</dbReference>
<dbReference type="InterPro" id="IPR050527">
    <property type="entry name" value="Snail/Krueppel_Znf"/>
</dbReference>
<dbReference type="Gene3D" id="3.40.1800.20">
    <property type="match status" value="1"/>
</dbReference>
<feature type="domain" description="C2H2-type" evidence="9">
    <location>
        <begin position="247"/>
        <end position="276"/>
    </location>
</feature>
<dbReference type="PROSITE" id="PS00028">
    <property type="entry name" value="ZINC_FINGER_C2H2_1"/>
    <property type="match status" value="3"/>
</dbReference>
<evidence type="ECO:0000256" key="8">
    <source>
        <dbReference type="PROSITE-ProRule" id="PRU01263"/>
    </source>
</evidence>
<dbReference type="FunFam" id="3.30.160.60:FF:000557">
    <property type="entry name" value="zinc finger and SCAN domain-containing protein 29"/>
    <property type="match status" value="1"/>
</dbReference>
<feature type="binding site" evidence="8">
    <location>
        <position position="61"/>
    </location>
    <ligand>
        <name>Zn(2+)</name>
        <dbReference type="ChEBI" id="CHEBI:29105"/>
    </ligand>
</feature>
<feature type="binding site" evidence="8">
    <location>
        <position position="64"/>
    </location>
    <ligand>
        <name>Zn(2+)</name>
        <dbReference type="ChEBI" id="CHEBI:29105"/>
    </ligand>
</feature>
<evidence type="ECO:0000256" key="2">
    <source>
        <dbReference type="ARBA" id="ARBA00022737"/>
    </source>
</evidence>
<dbReference type="Pfam" id="PF00096">
    <property type="entry name" value="zf-C2H2"/>
    <property type="match status" value="4"/>
</dbReference>
<dbReference type="InterPro" id="IPR012934">
    <property type="entry name" value="Znf_AD"/>
</dbReference>
<dbReference type="SUPFAM" id="SSF57716">
    <property type="entry name" value="Glucocorticoid receptor-like (DNA-binding domain)"/>
    <property type="match status" value="1"/>
</dbReference>
<proteinExistence type="inferred from homology"/>
<name>A0AAV8Y866_9CUCU</name>
<evidence type="ECO:0000256" key="7">
    <source>
        <dbReference type="PROSITE-ProRule" id="PRU00042"/>
    </source>
</evidence>
<dbReference type="Pfam" id="PF07776">
    <property type="entry name" value="zf-AD"/>
    <property type="match status" value="1"/>
</dbReference>
<dbReference type="PANTHER" id="PTHR24388:SF104">
    <property type="entry name" value="AT-RICH BINDING PROTEIN-RELATED"/>
    <property type="match status" value="1"/>
</dbReference>
<evidence type="ECO:0000256" key="4">
    <source>
        <dbReference type="ARBA" id="ARBA00022833"/>
    </source>
</evidence>
<dbReference type="PROSITE" id="PS51915">
    <property type="entry name" value="ZAD"/>
    <property type="match status" value="1"/>
</dbReference>
<feature type="domain" description="ZAD" evidence="10">
    <location>
        <begin position="14"/>
        <end position="88"/>
    </location>
</feature>
<feature type="domain" description="C2H2-type" evidence="9">
    <location>
        <begin position="219"/>
        <end position="246"/>
    </location>
</feature>
<keyword evidence="2" id="KW-0677">Repeat</keyword>
<feature type="binding site" evidence="8">
    <location>
        <position position="16"/>
    </location>
    <ligand>
        <name>Zn(2+)</name>
        <dbReference type="ChEBI" id="CHEBI:29105"/>
    </ligand>
</feature>
<evidence type="ECO:0000256" key="5">
    <source>
        <dbReference type="ARBA" id="ARBA00023242"/>
    </source>
</evidence>
<dbReference type="PANTHER" id="PTHR24388">
    <property type="entry name" value="ZINC FINGER PROTEIN"/>
    <property type="match status" value="1"/>
</dbReference>
<dbReference type="Proteomes" id="UP001162162">
    <property type="component" value="Unassembled WGS sequence"/>
</dbReference>